<organism evidence="1 2">
    <name type="scientific">Brevibacterium aurantiacum</name>
    <dbReference type="NCBI Taxonomy" id="273384"/>
    <lineage>
        <taxon>Bacteria</taxon>
        <taxon>Bacillati</taxon>
        <taxon>Actinomycetota</taxon>
        <taxon>Actinomycetes</taxon>
        <taxon>Micrococcales</taxon>
        <taxon>Brevibacteriaceae</taxon>
        <taxon>Brevibacterium</taxon>
    </lineage>
</organism>
<dbReference type="RefSeq" id="WP_143924641.1">
    <property type="nucleotide sequence ID" value="NZ_VLTK01000027.1"/>
</dbReference>
<dbReference type="Proteomes" id="UP000316406">
    <property type="component" value="Unassembled WGS sequence"/>
</dbReference>
<dbReference type="OrthoDB" id="4578598at2"/>
<dbReference type="EMBL" id="VLTK01000027">
    <property type="protein sequence ID" value="TSI11721.1"/>
    <property type="molecule type" value="Genomic_DNA"/>
</dbReference>
<reference evidence="1 2" key="1">
    <citation type="submission" date="2019-07" db="EMBL/GenBank/DDBJ databases">
        <title>Draft genome sequence of Brevibacterium aurantiacum XU54 isolated from Xinjiang China.</title>
        <authorList>
            <person name="Xu X."/>
        </authorList>
    </citation>
    <scope>NUCLEOTIDE SEQUENCE [LARGE SCALE GENOMIC DNA]</scope>
    <source>
        <strain evidence="1 2">XU54</strain>
    </source>
</reference>
<name>A0A556C2S0_BREAU</name>
<protein>
    <submittedName>
        <fullName evidence="1">Uncharacterized protein</fullName>
    </submittedName>
</protein>
<evidence type="ECO:0000313" key="1">
    <source>
        <dbReference type="EMBL" id="TSI11721.1"/>
    </source>
</evidence>
<dbReference type="AlphaFoldDB" id="A0A556C2S0"/>
<proteinExistence type="predicted"/>
<comment type="caution">
    <text evidence="1">The sequence shown here is derived from an EMBL/GenBank/DDBJ whole genome shotgun (WGS) entry which is preliminary data.</text>
</comment>
<keyword evidence="2" id="KW-1185">Reference proteome</keyword>
<accession>A0A556C2S0</accession>
<gene>
    <name evidence="1" type="ORF">FO013_21695</name>
</gene>
<sequence length="81" mass="9620">MSDQLDIQERWPELFEELDDTQRTSVVQSFSAAWHEGWSPNREDVENLTDRARGAITQEEYFRRADEAAERRREYAKLISS</sequence>
<evidence type="ECO:0000313" key="2">
    <source>
        <dbReference type="Proteomes" id="UP000316406"/>
    </source>
</evidence>